<dbReference type="Pfam" id="PF05649">
    <property type="entry name" value="Peptidase_M13_N"/>
    <property type="match status" value="1"/>
</dbReference>
<dbReference type="AlphaFoldDB" id="G6AI37"/>
<evidence type="ECO:0000313" key="11">
    <source>
        <dbReference type="EMBL" id="EHG15686.1"/>
    </source>
</evidence>
<dbReference type="GO" id="GO:0004222">
    <property type="term" value="F:metalloendopeptidase activity"/>
    <property type="evidence" value="ECO:0007669"/>
    <property type="project" value="InterPro"/>
</dbReference>
<evidence type="ECO:0000256" key="7">
    <source>
        <dbReference type="ARBA" id="ARBA00023049"/>
    </source>
</evidence>
<keyword evidence="4" id="KW-0479">Metal-binding</keyword>
<comment type="similarity">
    <text evidence="2">Belongs to the peptidase M13 family.</text>
</comment>
<dbReference type="Proteomes" id="UP000004597">
    <property type="component" value="Unassembled WGS sequence"/>
</dbReference>
<evidence type="ECO:0000256" key="6">
    <source>
        <dbReference type="ARBA" id="ARBA00022833"/>
    </source>
</evidence>
<evidence type="ECO:0000256" key="5">
    <source>
        <dbReference type="ARBA" id="ARBA00022801"/>
    </source>
</evidence>
<keyword evidence="5" id="KW-0378">Hydrolase</keyword>
<dbReference type="SUPFAM" id="SSF55486">
    <property type="entry name" value="Metalloproteases ('zincins'), catalytic domain"/>
    <property type="match status" value="1"/>
</dbReference>
<dbReference type="HOGENOM" id="CLU_006187_7_2_10"/>
<dbReference type="PANTHER" id="PTHR11733">
    <property type="entry name" value="ZINC METALLOPROTEASE FAMILY M13 NEPRILYSIN-RELATED"/>
    <property type="match status" value="1"/>
</dbReference>
<accession>G6AI37</accession>
<dbReference type="Pfam" id="PF01431">
    <property type="entry name" value="Peptidase_M13"/>
    <property type="match status" value="1"/>
</dbReference>
<dbReference type="InterPro" id="IPR008753">
    <property type="entry name" value="Peptidase_M13_N"/>
</dbReference>
<feature type="signal peptide" evidence="8">
    <location>
        <begin position="1"/>
        <end position="35"/>
    </location>
</feature>
<dbReference type="STRING" id="857291.HMPREF9138_01764"/>
<gene>
    <name evidence="11" type="ORF">HMPREF9138_01764</name>
</gene>
<dbReference type="PRINTS" id="PR00786">
    <property type="entry name" value="NEPRILYSIN"/>
</dbReference>
<dbReference type="InterPro" id="IPR042089">
    <property type="entry name" value="Peptidase_M13_dom_2"/>
</dbReference>
<keyword evidence="6" id="KW-0862">Zinc</keyword>
<dbReference type="GO" id="GO:0046872">
    <property type="term" value="F:metal ion binding"/>
    <property type="evidence" value="ECO:0007669"/>
    <property type="project" value="UniProtKB-KW"/>
</dbReference>
<dbReference type="EMBL" id="AFXP01000018">
    <property type="protein sequence ID" value="EHG15686.1"/>
    <property type="molecule type" value="Genomic_DNA"/>
</dbReference>
<evidence type="ECO:0000256" key="1">
    <source>
        <dbReference type="ARBA" id="ARBA00001947"/>
    </source>
</evidence>
<comment type="caution">
    <text evidence="11">The sequence shown here is derived from an EMBL/GenBank/DDBJ whole genome shotgun (WGS) entry which is preliminary data.</text>
</comment>
<dbReference type="InterPro" id="IPR000718">
    <property type="entry name" value="Peptidase_M13"/>
</dbReference>
<name>G6AI37_9BACT</name>
<dbReference type="CDD" id="cd08662">
    <property type="entry name" value="M13"/>
    <property type="match status" value="1"/>
</dbReference>
<evidence type="ECO:0000256" key="8">
    <source>
        <dbReference type="SAM" id="SignalP"/>
    </source>
</evidence>
<dbReference type="GO" id="GO:0005886">
    <property type="term" value="C:plasma membrane"/>
    <property type="evidence" value="ECO:0007669"/>
    <property type="project" value="TreeGrafter"/>
</dbReference>
<evidence type="ECO:0000259" key="10">
    <source>
        <dbReference type="Pfam" id="PF05649"/>
    </source>
</evidence>
<dbReference type="PANTHER" id="PTHR11733:SF167">
    <property type="entry name" value="FI17812P1-RELATED"/>
    <property type="match status" value="1"/>
</dbReference>
<reference evidence="11 12" key="1">
    <citation type="submission" date="2011-10" db="EMBL/GenBank/DDBJ databases">
        <title>The Genome Sequence of Prevotella histicola F0411.</title>
        <authorList>
            <consortium name="The Broad Institute Genome Sequencing Platform"/>
            <person name="Earl A."/>
            <person name="Ward D."/>
            <person name="Feldgarden M."/>
            <person name="Gevers D."/>
            <person name="Izard J."/>
            <person name="Ganesan A."/>
            <person name="Blanton J.M."/>
            <person name="Baranova O.V."/>
            <person name="Tanner A.C."/>
            <person name="Mathney J.M.J."/>
            <person name="Dewhirst F.E."/>
            <person name="Young S.K."/>
            <person name="Zeng Q."/>
            <person name="Gargeya S."/>
            <person name="Fitzgerald M."/>
            <person name="Haas B."/>
            <person name="Abouelleil A."/>
            <person name="Alvarado L."/>
            <person name="Arachchi H.M."/>
            <person name="Berlin A."/>
            <person name="Brown A."/>
            <person name="Chapman S.B."/>
            <person name="Chen Z."/>
            <person name="Dunbar C."/>
            <person name="Freedman E."/>
            <person name="Gearin G."/>
            <person name="Gellesch M."/>
            <person name="Goldberg J."/>
            <person name="Griggs A."/>
            <person name="Gujja S."/>
            <person name="Heiman D."/>
            <person name="Howarth C."/>
            <person name="Larson L."/>
            <person name="Lui A."/>
            <person name="MacDonald P.J.P."/>
            <person name="Montmayeur A."/>
            <person name="Murphy C."/>
            <person name="Neiman D."/>
            <person name="Pearson M."/>
            <person name="Priest M."/>
            <person name="Roberts A."/>
            <person name="Saif S."/>
            <person name="Shea T."/>
            <person name="Shenoy N."/>
            <person name="Sisk P."/>
            <person name="Stolte C."/>
            <person name="Sykes S."/>
            <person name="Wortman J."/>
            <person name="Nusbaum C."/>
            <person name="Birren B."/>
        </authorList>
    </citation>
    <scope>NUCLEOTIDE SEQUENCE [LARGE SCALE GENOMIC DNA]</scope>
    <source>
        <strain evidence="11 12">F0411</strain>
    </source>
</reference>
<dbReference type="Gene3D" id="1.10.1380.10">
    <property type="entry name" value="Neutral endopeptidase , domain2"/>
    <property type="match status" value="1"/>
</dbReference>
<dbReference type="InterPro" id="IPR018497">
    <property type="entry name" value="Peptidase_M13_C"/>
</dbReference>
<organism evidence="11 12">
    <name type="scientific">Prevotella histicola F0411</name>
    <dbReference type="NCBI Taxonomy" id="857291"/>
    <lineage>
        <taxon>Bacteria</taxon>
        <taxon>Pseudomonadati</taxon>
        <taxon>Bacteroidota</taxon>
        <taxon>Bacteroidia</taxon>
        <taxon>Bacteroidales</taxon>
        <taxon>Prevotellaceae</taxon>
        <taxon>Prevotella</taxon>
    </lineage>
</organism>
<dbReference type="GO" id="GO:0016485">
    <property type="term" value="P:protein processing"/>
    <property type="evidence" value="ECO:0007669"/>
    <property type="project" value="TreeGrafter"/>
</dbReference>
<feature type="domain" description="Peptidase M13 C-terminal" evidence="9">
    <location>
        <begin position="487"/>
        <end position="686"/>
    </location>
</feature>
<dbReference type="PATRIC" id="fig|857291.3.peg.1758"/>
<evidence type="ECO:0000256" key="4">
    <source>
        <dbReference type="ARBA" id="ARBA00022723"/>
    </source>
</evidence>
<dbReference type="PROSITE" id="PS51885">
    <property type="entry name" value="NEPRILYSIN"/>
    <property type="match status" value="1"/>
</dbReference>
<dbReference type="InterPro" id="IPR024079">
    <property type="entry name" value="MetalloPept_cat_dom_sf"/>
</dbReference>
<sequence>MLTEENIRFQYINSKHMKARTLFLAASFIATSAMAQGLKSGIDRNNMDLSVKPGENFYEYAAGNWMKTHPLDAEHPMNGAFVDLEELNKKRIREMVEDYAKKPQKQGTVAQKIASIYNLYMDSTRRNRDGYAPIKPVLAKIRAAKNRKELIKLMYDLDAKGYGTFPVGFGMTVDAMNSDRYIIGVSQGGIGLDPEYYTKPNEQQKAVVAAYKSLNNDFFKMVGNSPIEAKKKMEAEWALENQIAKVSYDQVKSRDPQANYHPMTWEKLLKDYPAIDWNYLLKVNGYPNNGGKVDVGQPEPVHEVEKIITTAPLESLKAYMELAVISSASGMLSDNFSNRQFEYTKVAYGVKQQQPRWKRALSFVQGIMGEAVGKLYVQKYFPESSKHRMIELVKNLQQAFAQRIEENTWMTPATKTKALEKLNAFDIKIGYPDKWQNIDSVFVIDDAKTLFENVKGVQEAAHKYRIAKRWGKPVDKKEWHMTPQTVNAYYDPTTNSINFPAAILQPPFFDPEVDDAANYGAIGAVIGHEMSHGFDDQGCQFDKDGNMKNWWTEEDKKNYNARTKVLVDWFNKQEVMPGLHVNGEKTLGENIGDNGGLNVAYRALQNSMKQNPLTDKDGFTPDQRFFLAWGRVWASNVAPQFVAYIVNSDVHSPNVSRVNAALPMIDSWYKAFNVKEGDKLFVPQAQRAHIW</sequence>
<keyword evidence="3" id="KW-0645">Protease</keyword>
<evidence type="ECO:0000256" key="3">
    <source>
        <dbReference type="ARBA" id="ARBA00022670"/>
    </source>
</evidence>
<feature type="chain" id="PRO_5003485103" description="Peptidase M13 N-terminal domain-containing protein" evidence="8">
    <location>
        <begin position="36"/>
        <end position="691"/>
    </location>
</feature>
<evidence type="ECO:0008006" key="13">
    <source>
        <dbReference type="Google" id="ProtNLM"/>
    </source>
</evidence>
<evidence type="ECO:0000256" key="2">
    <source>
        <dbReference type="ARBA" id="ARBA00007357"/>
    </source>
</evidence>
<evidence type="ECO:0000259" key="9">
    <source>
        <dbReference type="Pfam" id="PF01431"/>
    </source>
</evidence>
<keyword evidence="8" id="KW-0732">Signal</keyword>
<protein>
    <recommendedName>
        <fullName evidence="13">Peptidase M13 N-terminal domain-containing protein</fullName>
    </recommendedName>
</protein>
<dbReference type="Gene3D" id="3.40.390.10">
    <property type="entry name" value="Collagenase (Catalytic Domain)"/>
    <property type="match status" value="1"/>
</dbReference>
<keyword evidence="7" id="KW-0482">Metalloprotease</keyword>
<comment type="cofactor">
    <cofactor evidence="1">
        <name>Zn(2+)</name>
        <dbReference type="ChEBI" id="CHEBI:29105"/>
    </cofactor>
</comment>
<evidence type="ECO:0000313" key="12">
    <source>
        <dbReference type="Proteomes" id="UP000004597"/>
    </source>
</evidence>
<feature type="domain" description="Peptidase M13 N-terminal" evidence="10">
    <location>
        <begin position="53"/>
        <end position="432"/>
    </location>
</feature>
<keyword evidence="12" id="KW-1185">Reference proteome</keyword>
<proteinExistence type="inferred from homology"/>